<comment type="caution">
    <text evidence="3">The sequence shown here is derived from an EMBL/GenBank/DDBJ whole genome shotgun (WGS) entry which is preliminary data.</text>
</comment>
<dbReference type="InterPro" id="IPR007454">
    <property type="entry name" value="UPF0250_YbeD-like"/>
</dbReference>
<gene>
    <name evidence="3" type="ORF">IDAT_08000</name>
</gene>
<dbReference type="EMBL" id="JPIN01000007">
    <property type="protein sequence ID" value="KFZ28679.1"/>
    <property type="molecule type" value="Genomic_DNA"/>
</dbReference>
<evidence type="ECO:0000256" key="1">
    <source>
        <dbReference type="ARBA" id="ARBA00008460"/>
    </source>
</evidence>
<comment type="similarity">
    <text evidence="1 2">Belongs to the UPF0250 family.</text>
</comment>
<dbReference type="Proteomes" id="UP000053718">
    <property type="component" value="Unassembled WGS sequence"/>
</dbReference>
<dbReference type="OrthoDB" id="9793424at2"/>
<evidence type="ECO:0000256" key="2">
    <source>
        <dbReference type="HAMAP-Rule" id="MF_00659"/>
    </source>
</evidence>
<dbReference type="SUPFAM" id="SSF117991">
    <property type="entry name" value="YbeD/HP0495-like"/>
    <property type="match status" value="1"/>
</dbReference>
<dbReference type="InterPro" id="IPR027471">
    <property type="entry name" value="YbeD-like_sf"/>
</dbReference>
<dbReference type="STRING" id="1517416.IDAT_08000"/>
<proteinExistence type="inferred from homology"/>
<dbReference type="Gene3D" id="3.30.70.260">
    <property type="match status" value="1"/>
</dbReference>
<accession>A0A094IS52</accession>
<organism evidence="3 4">
    <name type="scientific">Pseudidiomarina atlantica</name>
    <dbReference type="NCBI Taxonomy" id="1517416"/>
    <lineage>
        <taxon>Bacteria</taxon>
        <taxon>Pseudomonadati</taxon>
        <taxon>Pseudomonadota</taxon>
        <taxon>Gammaproteobacteria</taxon>
        <taxon>Alteromonadales</taxon>
        <taxon>Idiomarinaceae</taxon>
        <taxon>Pseudidiomarina</taxon>
    </lineage>
</organism>
<dbReference type="eggNOG" id="COG2921">
    <property type="taxonomic scope" value="Bacteria"/>
</dbReference>
<keyword evidence="4" id="KW-1185">Reference proteome</keyword>
<evidence type="ECO:0000313" key="4">
    <source>
        <dbReference type="Proteomes" id="UP000053718"/>
    </source>
</evidence>
<dbReference type="PANTHER" id="PTHR38036">
    <property type="entry name" value="UPF0250 PROTEIN YBED"/>
    <property type="match status" value="1"/>
</dbReference>
<dbReference type="HAMAP" id="MF_00659">
    <property type="entry name" value="UPF0250"/>
    <property type="match status" value="1"/>
</dbReference>
<dbReference type="Pfam" id="PF04359">
    <property type="entry name" value="DUF493"/>
    <property type="match status" value="1"/>
</dbReference>
<evidence type="ECO:0000313" key="3">
    <source>
        <dbReference type="EMBL" id="KFZ28679.1"/>
    </source>
</evidence>
<dbReference type="AlphaFoldDB" id="A0A094IS52"/>
<protein>
    <recommendedName>
        <fullName evidence="2">UPF0250 protein IDAT_08000</fullName>
    </recommendedName>
</protein>
<dbReference type="RefSeq" id="WP_034732566.1">
    <property type="nucleotide sequence ID" value="NZ_JPIN01000007.1"/>
</dbReference>
<dbReference type="PANTHER" id="PTHR38036:SF1">
    <property type="entry name" value="UPF0250 PROTEIN YBED"/>
    <property type="match status" value="1"/>
</dbReference>
<dbReference type="NCBIfam" id="NF003447">
    <property type="entry name" value="PRK04998.1"/>
    <property type="match status" value="1"/>
</dbReference>
<dbReference type="GO" id="GO:0005829">
    <property type="term" value="C:cytosol"/>
    <property type="evidence" value="ECO:0007669"/>
    <property type="project" value="TreeGrafter"/>
</dbReference>
<name>A0A094IS52_9GAMM</name>
<sequence length="88" mass="9849">MQKTRFDELVEFPCHFTFKVMGLAKPDLPDAVVAVAQEHAPGDYSPSVKPSSKGNYHSVSIQVKVESQTHIETLYKALADIEDVRYVL</sequence>
<reference evidence="3 4" key="1">
    <citation type="submission" date="2014-06" db="EMBL/GenBank/DDBJ databases">
        <title>Draft genome sequence of Idiomarina sp. MCCC 1A10513.</title>
        <authorList>
            <person name="Du J."/>
            <person name="Lai Q."/>
            <person name="Shao Z."/>
        </authorList>
    </citation>
    <scope>NUCLEOTIDE SEQUENCE [LARGE SCALE GENOMIC DNA]</scope>
    <source>
        <strain evidence="3 4">MCCC 1A10513</strain>
    </source>
</reference>